<evidence type="ECO:0000313" key="2">
    <source>
        <dbReference type="Proteomes" id="UP000094828"/>
    </source>
</evidence>
<accession>A0A1C3E7P2</accession>
<evidence type="ECO:0000313" key="1">
    <source>
        <dbReference type="EMBL" id="ODA29287.1"/>
    </source>
</evidence>
<protein>
    <submittedName>
        <fullName evidence="1">Uncharacterized protein</fullName>
    </submittedName>
</protein>
<keyword evidence="2" id="KW-1185">Reference proteome</keyword>
<organism evidence="1 2">
    <name type="scientific">Planctopirus hydrillae</name>
    <dbReference type="NCBI Taxonomy" id="1841610"/>
    <lineage>
        <taxon>Bacteria</taxon>
        <taxon>Pseudomonadati</taxon>
        <taxon>Planctomycetota</taxon>
        <taxon>Planctomycetia</taxon>
        <taxon>Planctomycetales</taxon>
        <taxon>Planctomycetaceae</taxon>
        <taxon>Planctopirus</taxon>
    </lineage>
</organism>
<sequence length="71" mass="7910">MHHSSGSLRTSVKKIAEGPSFRSAELEVKVAKGQLFAKFLQPIPDVKSRGRFCRHDDRRNLPLECGLESGC</sequence>
<gene>
    <name evidence="1" type="ORF">A6X21_09315</name>
</gene>
<reference evidence="1 2" key="1">
    <citation type="submission" date="2016-05" db="EMBL/GenBank/DDBJ databases">
        <title>Genomic and physiological characterization of Planctopirus sp. isolated from fresh water lake.</title>
        <authorList>
            <person name="Subhash Y."/>
            <person name="Ramana C."/>
        </authorList>
    </citation>
    <scope>NUCLEOTIDE SEQUENCE [LARGE SCALE GENOMIC DNA]</scope>
    <source>
        <strain evidence="1 2">JC280</strain>
    </source>
</reference>
<dbReference type="AlphaFoldDB" id="A0A1C3E7P2"/>
<comment type="caution">
    <text evidence="1">The sequence shown here is derived from an EMBL/GenBank/DDBJ whole genome shotgun (WGS) entry which is preliminary data.</text>
</comment>
<dbReference type="STRING" id="1841610.A6X21_09315"/>
<name>A0A1C3E7P2_9PLAN</name>
<proteinExistence type="predicted"/>
<dbReference type="Proteomes" id="UP000094828">
    <property type="component" value="Unassembled WGS sequence"/>
</dbReference>
<dbReference type="EMBL" id="LYDR01000137">
    <property type="protein sequence ID" value="ODA29287.1"/>
    <property type="molecule type" value="Genomic_DNA"/>
</dbReference>